<feature type="domain" description="Nose resistant-to-fluoxetine protein N-terminal" evidence="3">
    <location>
        <begin position="48"/>
        <end position="190"/>
    </location>
</feature>
<feature type="transmembrane region" description="Helical" evidence="1">
    <location>
        <begin position="268"/>
        <end position="288"/>
    </location>
</feature>
<name>A0A2H1W4H1_SPOFR</name>
<keyword evidence="1" id="KW-0472">Membrane</keyword>
<protein>
    <submittedName>
        <fullName evidence="4">SFRICE_016007</fullName>
    </submittedName>
</protein>
<sequence length="693" mass="78423">MKVYRVLCCIVFLGFICLTRAEYVNNKVKTEVDLVIDGLGHLDWSKHEKLCLDQTLQVLNGVKNYTVWAVWIWNSMHHPVGSFYGSRYSLGNYDQCLKAPSNFGEPTIKTQYCLTDVKVTDKENLEYGSANVHDTTEEFLSVKSKEGRRADTISWGVCLPAVCSHESVAKILKAIYLVNPITPLDPQITVDYCNKAGETPVYSLRFYLFIFTIISLIATTIASSLYLEFNNSDSTLRRLAYSFSLRRNWSSFAKITDDEIPVLSFTKAVVMSFTTCVHVFVFIVAGSISNGHDYDSLISVKDNIFGNTFQHLDLPAVENFFVISGLLLMKGLMEKKRNPIITLIQRYIRLIGSFSVLIFYTLAVSEYAGDGPLWKRNIIDREQKACEKSWLVGLLMLGNYVDSDHICQQVSWYIPADYHLAVMGTALFCLWQWNRQVGKITTIIAVIYSVVITGITTYSKRLPGILLYDIEKLIHVRDNVVYTDTYMKSHHRAGSYFLGMAMGYIITVYRPNKYRGVISKECSYLGLAAAFMLGLKVLSSAPAWCLGEYHAWSSAIYAALNRNLWALATCVCIGITEYGDVQILRKLMSWPGFTIFSRLAYGVYITHSLILERFLFSQRNPMHYDMFNLILNGIGIVIISAALALLLWLFVESPLSNLANLLLIPTKKTSSAIENVKEINRQTKVTELKTKAL</sequence>
<feature type="transmembrane region" description="Helical" evidence="1">
    <location>
        <begin position="440"/>
        <end position="459"/>
    </location>
</feature>
<feature type="transmembrane region" description="Helical" evidence="1">
    <location>
        <begin position="206"/>
        <end position="229"/>
    </location>
</feature>
<reference evidence="4" key="1">
    <citation type="submission" date="2016-07" db="EMBL/GenBank/DDBJ databases">
        <authorList>
            <person name="Bretaudeau A."/>
        </authorList>
    </citation>
    <scope>NUCLEOTIDE SEQUENCE</scope>
    <source>
        <strain evidence="4">Rice</strain>
        <tissue evidence="4">Whole body</tissue>
    </source>
</reference>
<feature type="transmembrane region" description="Helical" evidence="1">
    <location>
        <begin position="493"/>
        <end position="510"/>
    </location>
</feature>
<feature type="transmembrane region" description="Helical" evidence="1">
    <location>
        <begin position="593"/>
        <end position="610"/>
    </location>
</feature>
<keyword evidence="1" id="KW-0812">Transmembrane</keyword>
<feature type="chain" id="PRO_5013830107" evidence="2">
    <location>
        <begin position="22"/>
        <end position="693"/>
    </location>
</feature>
<feature type="transmembrane region" description="Helical" evidence="1">
    <location>
        <begin position="522"/>
        <end position="544"/>
    </location>
</feature>
<feature type="transmembrane region" description="Helical" evidence="1">
    <location>
        <begin position="412"/>
        <end position="433"/>
    </location>
</feature>
<gene>
    <name evidence="4" type="ORF">SFRICE_016007</name>
</gene>
<keyword evidence="2" id="KW-0732">Signal</keyword>
<evidence type="ECO:0000313" key="4">
    <source>
        <dbReference type="EMBL" id="SOQ47989.1"/>
    </source>
</evidence>
<feature type="transmembrane region" description="Helical" evidence="1">
    <location>
        <begin position="350"/>
        <end position="368"/>
    </location>
</feature>
<dbReference type="Pfam" id="PF20146">
    <property type="entry name" value="NRF"/>
    <property type="match status" value="1"/>
</dbReference>
<organism evidence="4">
    <name type="scientific">Spodoptera frugiperda</name>
    <name type="common">Fall armyworm</name>
    <dbReference type="NCBI Taxonomy" id="7108"/>
    <lineage>
        <taxon>Eukaryota</taxon>
        <taxon>Metazoa</taxon>
        <taxon>Ecdysozoa</taxon>
        <taxon>Arthropoda</taxon>
        <taxon>Hexapoda</taxon>
        <taxon>Insecta</taxon>
        <taxon>Pterygota</taxon>
        <taxon>Neoptera</taxon>
        <taxon>Endopterygota</taxon>
        <taxon>Lepidoptera</taxon>
        <taxon>Glossata</taxon>
        <taxon>Ditrysia</taxon>
        <taxon>Noctuoidea</taxon>
        <taxon>Noctuidae</taxon>
        <taxon>Amphipyrinae</taxon>
        <taxon>Spodoptera</taxon>
    </lineage>
</organism>
<evidence type="ECO:0000259" key="3">
    <source>
        <dbReference type="SMART" id="SM00703"/>
    </source>
</evidence>
<dbReference type="InterPro" id="IPR006621">
    <property type="entry name" value="Nose-resist-to-fluoxetine_N"/>
</dbReference>
<evidence type="ECO:0000256" key="1">
    <source>
        <dbReference type="SAM" id="Phobius"/>
    </source>
</evidence>
<feature type="signal peptide" evidence="2">
    <location>
        <begin position="1"/>
        <end position="21"/>
    </location>
</feature>
<feature type="transmembrane region" description="Helical" evidence="1">
    <location>
        <begin position="630"/>
        <end position="651"/>
    </location>
</feature>
<evidence type="ECO:0000256" key="2">
    <source>
        <dbReference type="SAM" id="SignalP"/>
    </source>
</evidence>
<dbReference type="EMBL" id="ODYU01006284">
    <property type="protein sequence ID" value="SOQ47989.1"/>
    <property type="molecule type" value="Genomic_DNA"/>
</dbReference>
<dbReference type="AlphaFoldDB" id="A0A2H1W4H1"/>
<dbReference type="SMART" id="SM00703">
    <property type="entry name" value="NRF"/>
    <property type="match status" value="1"/>
</dbReference>
<dbReference type="PANTHER" id="PTHR11161">
    <property type="entry name" value="O-ACYLTRANSFERASE"/>
    <property type="match status" value="1"/>
</dbReference>
<accession>A0A2H1W4H1</accession>
<keyword evidence="1" id="KW-1133">Transmembrane helix</keyword>
<dbReference type="InterPro" id="IPR052728">
    <property type="entry name" value="O2_lipid_transport_reg"/>
</dbReference>
<dbReference type="PANTHER" id="PTHR11161:SF71">
    <property type="entry name" value="NOSE RESISTANT-TO-FLUOXETINE PROTEIN N-TERMINAL DOMAIN-CONTAINING PROTEIN"/>
    <property type="match status" value="1"/>
</dbReference>
<proteinExistence type="predicted"/>